<evidence type="ECO:0000256" key="1">
    <source>
        <dbReference type="SAM" id="MobiDB-lite"/>
    </source>
</evidence>
<reference evidence="2" key="1">
    <citation type="submission" date="2020-11" db="EMBL/GenBank/DDBJ databases">
        <authorList>
            <person name="Whitehead M."/>
        </authorList>
    </citation>
    <scope>NUCLEOTIDE SEQUENCE</scope>
    <source>
        <strain evidence="2">EGII</strain>
    </source>
</reference>
<accession>A0A811UHY1</accession>
<evidence type="ECO:0000313" key="3">
    <source>
        <dbReference type="Proteomes" id="UP000606786"/>
    </source>
</evidence>
<dbReference type="EMBL" id="CAJHJT010000012">
    <property type="protein sequence ID" value="CAD6998822.1"/>
    <property type="molecule type" value="Genomic_DNA"/>
</dbReference>
<sequence>MYNKQRQSDKSSTLSTQTCCLSKFNLHFNKAKKNCVAIKKIDRVNVQSSKTHHMPGINVVNGRRDVCEYLSNTYAHSHTQKKTGRIGSKARHTQTSTTTAGVLAEK</sequence>
<organism evidence="2 3">
    <name type="scientific">Ceratitis capitata</name>
    <name type="common">Mediterranean fruit fly</name>
    <name type="synonym">Tephritis capitata</name>
    <dbReference type="NCBI Taxonomy" id="7213"/>
    <lineage>
        <taxon>Eukaryota</taxon>
        <taxon>Metazoa</taxon>
        <taxon>Ecdysozoa</taxon>
        <taxon>Arthropoda</taxon>
        <taxon>Hexapoda</taxon>
        <taxon>Insecta</taxon>
        <taxon>Pterygota</taxon>
        <taxon>Neoptera</taxon>
        <taxon>Endopterygota</taxon>
        <taxon>Diptera</taxon>
        <taxon>Brachycera</taxon>
        <taxon>Muscomorpha</taxon>
        <taxon>Tephritoidea</taxon>
        <taxon>Tephritidae</taxon>
        <taxon>Ceratitis</taxon>
        <taxon>Ceratitis</taxon>
    </lineage>
</organism>
<feature type="region of interest" description="Disordered" evidence="1">
    <location>
        <begin position="78"/>
        <end position="106"/>
    </location>
</feature>
<gene>
    <name evidence="2" type="ORF">CCAP1982_LOCUS7371</name>
</gene>
<dbReference type="AlphaFoldDB" id="A0A811UHY1"/>
<proteinExistence type="predicted"/>
<evidence type="ECO:0000313" key="2">
    <source>
        <dbReference type="EMBL" id="CAD6998822.1"/>
    </source>
</evidence>
<name>A0A811UHY1_CERCA</name>
<comment type="caution">
    <text evidence="2">The sequence shown here is derived from an EMBL/GenBank/DDBJ whole genome shotgun (WGS) entry which is preliminary data.</text>
</comment>
<dbReference type="Proteomes" id="UP000606786">
    <property type="component" value="Unassembled WGS sequence"/>
</dbReference>
<protein>
    <submittedName>
        <fullName evidence="2">(Mediterranean fruit fly) hypothetical protein</fullName>
    </submittedName>
</protein>
<feature type="compositionally biased region" description="Basic residues" evidence="1">
    <location>
        <begin position="78"/>
        <end position="92"/>
    </location>
</feature>
<keyword evidence="3" id="KW-1185">Reference proteome</keyword>